<organism evidence="1 2">
    <name type="scientific">Heracleum sosnowskyi</name>
    <dbReference type="NCBI Taxonomy" id="360622"/>
    <lineage>
        <taxon>Eukaryota</taxon>
        <taxon>Viridiplantae</taxon>
        <taxon>Streptophyta</taxon>
        <taxon>Embryophyta</taxon>
        <taxon>Tracheophyta</taxon>
        <taxon>Spermatophyta</taxon>
        <taxon>Magnoliopsida</taxon>
        <taxon>eudicotyledons</taxon>
        <taxon>Gunneridae</taxon>
        <taxon>Pentapetalae</taxon>
        <taxon>asterids</taxon>
        <taxon>campanulids</taxon>
        <taxon>Apiales</taxon>
        <taxon>Apiaceae</taxon>
        <taxon>Apioideae</taxon>
        <taxon>apioid superclade</taxon>
        <taxon>Tordylieae</taxon>
        <taxon>Tordyliinae</taxon>
        <taxon>Heracleum</taxon>
    </lineage>
</organism>
<proteinExistence type="predicted"/>
<name>A0AAD8GZA6_9APIA</name>
<gene>
    <name evidence="1" type="ORF">POM88_050742</name>
</gene>
<protein>
    <submittedName>
        <fullName evidence="1">Keratin, type II cytoskeletal 60 kDa, component III</fullName>
    </submittedName>
</protein>
<dbReference type="AlphaFoldDB" id="A0AAD8GZA6"/>
<accession>A0AAD8GZA6</accession>
<sequence length="143" mass="15222">MSITPSHMNGFYKTDEAKPIWKWRGIENKKNKNKMMRNTGKKSTHIDFFQENLQAAMEGPGAGAGIGCGVGVGLGLVGGIGSDGSWPWSHVKLVFGVGLGCGVGVGFGFGQGYGVGSAWDTLKSSVFKPKNPHAKKKRLLVQI</sequence>
<dbReference type="Proteomes" id="UP001237642">
    <property type="component" value="Unassembled WGS sequence"/>
</dbReference>
<evidence type="ECO:0000313" key="2">
    <source>
        <dbReference type="Proteomes" id="UP001237642"/>
    </source>
</evidence>
<reference evidence="1" key="1">
    <citation type="submission" date="2023-02" db="EMBL/GenBank/DDBJ databases">
        <title>Genome of toxic invasive species Heracleum sosnowskyi carries increased number of genes despite the absence of recent whole-genome duplications.</title>
        <authorList>
            <person name="Schelkunov M."/>
            <person name="Shtratnikova V."/>
            <person name="Makarenko M."/>
            <person name="Klepikova A."/>
            <person name="Omelchenko D."/>
            <person name="Novikova G."/>
            <person name="Obukhova E."/>
            <person name="Bogdanov V."/>
            <person name="Penin A."/>
            <person name="Logacheva M."/>
        </authorList>
    </citation>
    <scope>NUCLEOTIDE SEQUENCE</scope>
    <source>
        <strain evidence="1">Hsosn_3</strain>
        <tissue evidence="1">Leaf</tissue>
    </source>
</reference>
<dbReference type="PANTHER" id="PTHR34201">
    <property type="entry name" value="GLYCINE-RICH PROTEIN"/>
    <property type="match status" value="1"/>
</dbReference>
<dbReference type="PANTHER" id="PTHR34201:SF6">
    <property type="entry name" value="GLYCINE-RICH PROTEIN"/>
    <property type="match status" value="1"/>
</dbReference>
<dbReference type="InterPro" id="IPR053288">
    <property type="entry name" value="TGD_Bridge_Protein"/>
</dbReference>
<keyword evidence="2" id="KW-1185">Reference proteome</keyword>
<evidence type="ECO:0000313" key="1">
    <source>
        <dbReference type="EMBL" id="KAK1357486.1"/>
    </source>
</evidence>
<reference evidence="1" key="2">
    <citation type="submission" date="2023-05" db="EMBL/GenBank/DDBJ databases">
        <authorList>
            <person name="Schelkunov M.I."/>
        </authorList>
    </citation>
    <scope>NUCLEOTIDE SEQUENCE</scope>
    <source>
        <strain evidence="1">Hsosn_3</strain>
        <tissue evidence="1">Leaf</tissue>
    </source>
</reference>
<comment type="caution">
    <text evidence="1">The sequence shown here is derived from an EMBL/GenBank/DDBJ whole genome shotgun (WGS) entry which is preliminary data.</text>
</comment>
<dbReference type="EMBL" id="JAUIZM010000011">
    <property type="protein sequence ID" value="KAK1357486.1"/>
    <property type="molecule type" value="Genomic_DNA"/>
</dbReference>